<evidence type="ECO:0000313" key="7">
    <source>
        <dbReference type="Proteomes" id="UP001500340"/>
    </source>
</evidence>
<dbReference type="SMART" id="SM00827">
    <property type="entry name" value="PKS_AT"/>
    <property type="match status" value="1"/>
</dbReference>
<dbReference type="Pfam" id="PF00698">
    <property type="entry name" value="Acyl_transf_1"/>
    <property type="match status" value="1"/>
</dbReference>
<keyword evidence="7" id="KW-1185">Reference proteome</keyword>
<dbReference type="PANTHER" id="PTHR42681">
    <property type="entry name" value="MALONYL-COA-ACYL CARRIER PROTEIN TRANSACYLASE, MITOCHONDRIAL"/>
    <property type="match status" value="1"/>
</dbReference>
<evidence type="ECO:0000256" key="4">
    <source>
        <dbReference type="PIRNR" id="PIRNR000446"/>
    </source>
</evidence>
<evidence type="ECO:0000256" key="3">
    <source>
        <dbReference type="ARBA" id="ARBA00048462"/>
    </source>
</evidence>
<accession>A0ABN0XXX2</accession>
<dbReference type="SUPFAM" id="SSF55048">
    <property type="entry name" value="Probable ACP-binding domain of malonyl-CoA ACP transacylase"/>
    <property type="match status" value="1"/>
</dbReference>
<dbReference type="InterPro" id="IPR016035">
    <property type="entry name" value="Acyl_Trfase/lysoPLipase"/>
</dbReference>
<keyword evidence="2 4" id="KW-0012">Acyltransferase</keyword>
<dbReference type="InterPro" id="IPR014043">
    <property type="entry name" value="Acyl_transferase_dom"/>
</dbReference>
<dbReference type="InterPro" id="IPR016036">
    <property type="entry name" value="Malonyl_transacylase_ACP-bd"/>
</dbReference>
<dbReference type="SUPFAM" id="SSF52151">
    <property type="entry name" value="FabD/lysophospholipase-like"/>
    <property type="match status" value="1"/>
</dbReference>
<dbReference type="InterPro" id="IPR024925">
    <property type="entry name" value="Malonyl_CoA-ACP_transAc"/>
</dbReference>
<dbReference type="PIRSF" id="PIRSF000446">
    <property type="entry name" value="Mct"/>
    <property type="match status" value="1"/>
</dbReference>
<evidence type="ECO:0000313" key="6">
    <source>
        <dbReference type="EMBL" id="GAA0375764.1"/>
    </source>
</evidence>
<keyword evidence="1 4" id="KW-0808">Transferase</keyword>
<dbReference type="Gene3D" id="3.40.366.10">
    <property type="entry name" value="Malonyl-Coenzyme A Acyl Carrier Protein, domain 2"/>
    <property type="match status" value="1"/>
</dbReference>
<dbReference type="Gene3D" id="3.30.70.250">
    <property type="entry name" value="Malonyl-CoA ACP transacylase, ACP-binding"/>
    <property type="match status" value="1"/>
</dbReference>
<comment type="caution">
    <text evidence="6">The sequence shown here is derived from an EMBL/GenBank/DDBJ whole genome shotgun (WGS) entry which is preliminary data.</text>
</comment>
<protein>
    <recommendedName>
        <fullName evidence="4">Malonyl CoA-acyl carrier protein transacylase</fullName>
        <ecNumber evidence="4">2.3.1.39</ecNumber>
    </recommendedName>
</protein>
<comment type="similarity">
    <text evidence="4">Belongs to the fabD family.</text>
</comment>
<dbReference type="RefSeq" id="WP_343856761.1">
    <property type="nucleotide sequence ID" value="NZ_BAAACX010000004.1"/>
</dbReference>
<dbReference type="Proteomes" id="UP001500340">
    <property type="component" value="Unassembled WGS sequence"/>
</dbReference>
<organism evidence="6 7">
    <name type="scientific">Paenibacillus motobuensis</name>
    <dbReference type="NCBI Taxonomy" id="295324"/>
    <lineage>
        <taxon>Bacteria</taxon>
        <taxon>Bacillati</taxon>
        <taxon>Bacillota</taxon>
        <taxon>Bacilli</taxon>
        <taxon>Bacillales</taxon>
        <taxon>Paenibacillaceae</taxon>
        <taxon>Paenibacillus</taxon>
    </lineage>
</organism>
<dbReference type="NCBIfam" id="TIGR00128">
    <property type="entry name" value="fabD"/>
    <property type="match status" value="1"/>
</dbReference>
<dbReference type="InterPro" id="IPR050858">
    <property type="entry name" value="Mal-CoA-ACP_Trans/PKS_FabD"/>
</dbReference>
<evidence type="ECO:0000259" key="5">
    <source>
        <dbReference type="SMART" id="SM00827"/>
    </source>
</evidence>
<evidence type="ECO:0000256" key="2">
    <source>
        <dbReference type="ARBA" id="ARBA00023315"/>
    </source>
</evidence>
<name>A0ABN0XXX2_9BACL</name>
<dbReference type="EMBL" id="BAAACX010000004">
    <property type="protein sequence ID" value="GAA0375764.1"/>
    <property type="molecule type" value="Genomic_DNA"/>
</dbReference>
<dbReference type="EC" id="2.3.1.39" evidence="4"/>
<sequence length="283" mass="31290">MKAYVFPGQGSQKRGMGEDLFDEFPDYLKIADDILGYSIKELCLNNPNQLLNTTKYTQPALFTINALSYYKYLSETKESEPDFFAGHSLGEYNALLAAGAFGFSDGLKIVKKRAELMSKATNGGMAAIAGLDQETISKIAQSNSLYSIEIANINSYSQIVISGFREEIEKIMPLLNSEGAVFCIVLPVSGAFHSSQMSGFKSEFIEYLREFKFCKLNKPVISNVTACPYTDEDIHGLLSSQLDTTVNWLGTVKYLLKRGVDDFKEIGPGAVLKNLIRSIINES</sequence>
<dbReference type="InterPro" id="IPR001227">
    <property type="entry name" value="Ac_transferase_dom_sf"/>
</dbReference>
<comment type="catalytic activity">
    <reaction evidence="3 4">
        <text>holo-[ACP] + malonyl-CoA = malonyl-[ACP] + CoA</text>
        <dbReference type="Rhea" id="RHEA:41792"/>
        <dbReference type="Rhea" id="RHEA-COMP:9623"/>
        <dbReference type="Rhea" id="RHEA-COMP:9685"/>
        <dbReference type="ChEBI" id="CHEBI:57287"/>
        <dbReference type="ChEBI" id="CHEBI:57384"/>
        <dbReference type="ChEBI" id="CHEBI:64479"/>
        <dbReference type="ChEBI" id="CHEBI:78449"/>
        <dbReference type="EC" id="2.3.1.39"/>
    </reaction>
</comment>
<proteinExistence type="inferred from homology"/>
<dbReference type="PANTHER" id="PTHR42681:SF1">
    <property type="entry name" value="MALONYL-COA-ACYL CARRIER PROTEIN TRANSACYLASE, MITOCHONDRIAL"/>
    <property type="match status" value="1"/>
</dbReference>
<dbReference type="InterPro" id="IPR004410">
    <property type="entry name" value="Malonyl_CoA-ACP_transAc_FabD"/>
</dbReference>
<reference evidence="6 7" key="1">
    <citation type="journal article" date="2019" name="Int. J. Syst. Evol. Microbiol.">
        <title>The Global Catalogue of Microorganisms (GCM) 10K type strain sequencing project: providing services to taxonomists for standard genome sequencing and annotation.</title>
        <authorList>
            <consortium name="The Broad Institute Genomics Platform"/>
            <consortium name="The Broad Institute Genome Sequencing Center for Infectious Disease"/>
            <person name="Wu L."/>
            <person name="Ma J."/>
        </authorList>
    </citation>
    <scope>NUCLEOTIDE SEQUENCE [LARGE SCALE GENOMIC DNA]</scope>
    <source>
        <strain evidence="6 7">JCM 12774</strain>
    </source>
</reference>
<evidence type="ECO:0000256" key="1">
    <source>
        <dbReference type="ARBA" id="ARBA00022679"/>
    </source>
</evidence>
<feature type="domain" description="Malonyl-CoA:ACP transacylase (MAT)" evidence="5">
    <location>
        <begin position="5"/>
        <end position="283"/>
    </location>
</feature>
<gene>
    <name evidence="6" type="primary">fabD_2</name>
    <name evidence="6" type="ORF">GCM10008933_03670</name>
</gene>